<evidence type="ECO:0000313" key="2">
    <source>
        <dbReference type="EMBL" id="QDE41532.1"/>
    </source>
</evidence>
<feature type="domain" description="Lysozyme inhibitor LprI-like N-terminal" evidence="1">
    <location>
        <begin position="19"/>
        <end position="84"/>
    </location>
</feature>
<dbReference type="OrthoDB" id="5957809at2"/>
<evidence type="ECO:0000259" key="1">
    <source>
        <dbReference type="Pfam" id="PF07007"/>
    </source>
</evidence>
<evidence type="ECO:0000313" key="3">
    <source>
        <dbReference type="Proteomes" id="UP000316093"/>
    </source>
</evidence>
<dbReference type="Gene3D" id="1.20.1270.180">
    <property type="match status" value="1"/>
</dbReference>
<sequence>MGVVLAMLAPWAHGAGFDCTKAATGVEKAICTSPRVSALDGQLGDAFRTALKNHPGDADALKLDQRHWLASRDATLSAYRSLKEAEPSVVSYYTARINFLKGLDATTWPKPFDALRPALAKLPASGVKIPDDFAKTGVDIHVAEAVQMETPSAFPWQADATLRDALKDLESYAGYRKLPGSDISSLWSMGGTAHCWTETTFRIQGKQATAVDLPTLWTGADCMTDHGLARIGGNTVAYTVGDGSADEATFETSVWNGKAFGPDEMLLMRFDHVLKSEASACAPGKDACDDFAKLAMTAATRFDRSPQKGTLDTAFAPFDKAAYAALLKAAHASNGPLDKDGQPPELPLLDDAGGHMTGYSSDAEAFPLVFRGETLLALIDHGHVGWRVNNDWMVAAWRLKNGALEPVAAAYISVNRDKLLLAAPVPAPPPETH</sequence>
<organism evidence="2 3">
    <name type="scientific">Luteibacter pinisoli</name>
    <dbReference type="NCBI Taxonomy" id="2589080"/>
    <lineage>
        <taxon>Bacteria</taxon>
        <taxon>Pseudomonadati</taxon>
        <taxon>Pseudomonadota</taxon>
        <taxon>Gammaproteobacteria</taxon>
        <taxon>Lysobacterales</taxon>
        <taxon>Rhodanobacteraceae</taxon>
        <taxon>Luteibacter</taxon>
    </lineage>
</organism>
<keyword evidence="3" id="KW-1185">Reference proteome</keyword>
<name>A0A4Y5Z7Q1_9GAMM</name>
<proteinExistence type="predicted"/>
<gene>
    <name evidence="2" type="ORF">FIV34_03560</name>
</gene>
<dbReference type="KEGG" id="lpy:FIV34_03560"/>
<dbReference type="Pfam" id="PF07007">
    <property type="entry name" value="LprI"/>
    <property type="match status" value="1"/>
</dbReference>
<dbReference type="EMBL" id="CP041046">
    <property type="protein sequence ID" value="QDE41532.1"/>
    <property type="molecule type" value="Genomic_DNA"/>
</dbReference>
<dbReference type="Proteomes" id="UP000316093">
    <property type="component" value="Chromosome"/>
</dbReference>
<dbReference type="AlphaFoldDB" id="A0A4Y5Z7Q1"/>
<accession>A0A4Y5Z7Q1</accession>
<reference evidence="2 3" key="1">
    <citation type="submission" date="2019-06" db="EMBL/GenBank/DDBJ databases">
        <title>A complete genome sequence for Luteibacter pinisoli MAH-14.</title>
        <authorList>
            <person name="Baltrus D.A."/>
        </authorList>
    </citation>
    <scope>NUCLEOTIDE SEQUENCE [LARGE SCALE GENOMIC DNA]</scope>
    <source>
        <strain evidence="2 3">MAH-14</strain>
    </source>
</reference>
<dbReference type="InterPro" id="IPR009739">
    <property type="entry name" value="LprI-like_N"/>
</dbReference>
<protein>
    <submittedName>
        <fullName evidence="2">DUF1311 domain-containing protein</fullName>
    </submittedName>
</protein>